<dbReference type="Proteomes" id="UP000641206">
    <property type="component" value="Unassembled WGS sequence"/>
</dbReference>
<keyword evidence="1" id="KW-0472">Membrane</keyword>
<keyword evidence="3" id="KW-1185">Reference proteome</keyword>
<evidence type="ECO:0000256" key="1">
    <source>
        <dbReference type="SAM" id="Phobius"/>
    </source>
</evidence>
<organism evidence="2 3">
    <name type="scientific">Oceanobacillus neutriphilus</name>
    <dbReference type="NCBI Taxonomy" id="531815"/>
    <lineage>
        <taxon>Bacteria</taxon>
        <taxon>Bacillati</taxon>
        <taxon>Bacillota</taxon>
        <taxon>Bacilli</taxon>
        <taxon>Bacillales</taxon>
        <taxon>Bacillaceae</taxon>
        <taxon>Oceanobacillus</taxon>
    </lineage>
</organism>
<comment type="caution">
    <text evidence="2">The sequence shown here is derived from an EMBL/GenBank/DDBJ whole genome shotgun (WGS) entry which is preliminary data.</text>
</comment>
<feature type="transmembrane region" description="Helical" evidence="1">
    <location>
        <begin position="20"/>
        <end position="43"/>
    </location>
</feature>
<gene>
    <name evidence="2" type="ORF">GCM10011346_47840</name>
</gene>
<keyword evidence="1" id="KW-0812">Transmembrane</keyword>
<dbReference type="EMBL" id="BMLW01000019">
    <property type="protein sequence ID" value="GGP16340.1"/>
    <property type="molecule type" value="Genomic_DNA"/>
</dbReference>
<evidence type="ECO:0000313" key="2">
    <source>
        <dbReference type="EMBL" id="GGP16340.1"/>
    </source>
</evidence>
<proteinExistence type="predicted"/>
<accession>A0ABQ2P228</accession>
<keyword evidence="1" id="KW-1133">Transmembrane helix</keyword>
<sequence>MDQNVELEVELEKKKFLKKLGCLAWGYLLIFGPFILVAAVLFYQINFKEDTLLTSTSPKQTNTIEIVEKGEAFFLKQHTIRVKYEGEHVDTEVNNGLKSLNESNANVRWIRDNKAEITLKGDGGPSNIIIFDAEASPYFVIEEVDEE</sequence>
<evidence type="ECO:0000313" key="3">
    <source>
        <dbReference type="Proteomes" id="UP000641206"/>
    </source>
</evidence>
<protein>
    <submittedName>
        <fullName evidence="2">Uncharacterized protein</fullName>
    </submittedName>
</protein>
<reference evidence="3" key="1">
    <citation type="journal article" date="2019" name="Int. J. Syst. Evol. Microbiol.">
        <title>The Global Catalogue of Microorganisms (GCM) 10K type strain sequencing project: providing services to taxonomists for standard genome sequencing and annotation.</title>
        <authorList>
            <consortium name="The Broad Institute Genomics Platform"/>
            <consortium name="The Broad Institute Genome Sequencing Center for Infectious Disease"/>
            <person name="Wu L."/>
            <person name="Ma J."/>
        </authorList>
    </citation>
    <scope>NUCLEOTIDE SEQUENCE [LARGE SCALE GENOMIC DNA]</scope>
    <source>
        <strain evidence="3">CGMCC 1.7693</strain>
    </source>
</reference>
<dbReference type="RefSeq" id="WP_188737904.1">
    <property type="nucleotide sequence ID" value="NZ_BMLW01000019.1"/>
</dbReference>
<name>A0ABQ2P228_9BACI</name>